<keyword evidence="2" id="KW-1133">Transmembrane helix</keyword>
<evidence type="ECO:0000256" key="1">
    <source>
        <dbReference type="SAM" id="MobiDB-lite"/>
    </source>
</evidence>
<comment type="caution">
    <text evidence="3">The sequence shown here is derived from an EMBL/GenBank/DDBJ whole genome shotgun (WGS) entry which is preliminary data.</text>
</comment>
<gene>
    <name evidence="3" type="ORF">M5K25_006804</name>
</gene>
<dbReference type="EMBL" id="JANQDX010000006">
    <property type="protein sequence ID" value="KAL0922786.1"/>
    <property type="molecule type" value="Genomic_DNA"/>
</dbReference>
<sequence length="202" mass="22644">MGEGEGSSNALSMKVFLTYAFTVGILAIKWNNALLDLNNLQPNLNLLQFCTLPPWENIKIGPPTLSHQLPLLQSLKVMIAYLFLMTPFITIQAVLMCRGIGLEPLFTEEEGKNQRSSTQAFLAEMMYRIFKAQHRLCSLLKKISHWSTLPIELWILQSNTAEFLQLTSLRSFNNLGPIATAPRKRKKAPSDIIGGDRVPSGE</sequence>
<keyword evidence="2" id="KW-0472">Membrane</keyword>
<keyword evidence="4" id="KW-1185">Reference proteome</keyword>
<organism evidence="3 4">
    <name type="scientific">Dendrobium thyrsiflorum</name>
    <name type="common">Pinecone-like raceme dendrobium</name>
    <name type="synonym">Orchid</name>
    <dbReference type="NCBI Taxonomy" id="117978"/>
    <lineage>
        <taxon>Eukaryota</taxon>
        <taxon>Viridiplantae</taxon>
        <taxon>Streptophyta</taxon>
        <taxon>Embryophyta</taxon>
        <taxon>Tracheophyta</taxon>
        <taxon>Spermatophyta</taxon>
        <taxon>Magnoliopsida</taxon>
        <taxon>Liliopsida</taxon>
        <taxon>Asparagales</taxon>
        <taxon>Orchidaceae</taxon>
        <taxon>Epidendroideae</taxon>
        <taxon>Malaxideae</taxon>
        <taxon>Dendrobiinae</taxon>
        <taxon>Dendrobium</taxon>
    </lineage>
</organism>
<reference evidence="3 4" key="1">
    <citation type="journal article" date="2024" name="Plant Biotechnol. J.">
        <title>Dendrobium thyrsiflorum genome and its molecular insights into genes involved in important horticultural traits.</title>
        <authorList>
            <person name="Chen B."/>
            <person name="Wang J.Y."/>
            <person name="Zheng P.J."/>
            <person name="Li K.L."/>
            <person name="Liang Y.M."/>
            <person name="Chen X.F."/>
            <person name="Zhang C."/>
            <person name="Zhao X."/>
            <person name="He X."/>
            <person name="Zhang G.Q."/>
            <person name="Liu Z.J."/>
            <person name="Xu Q."/>
        </authorList>
    </citation>
    <scope>NUCLEOTIDE SEQUENCE [LARGE SCALE GENOMIC DNA]</scope>
    <source>
        <strain evidence="3">GZMU011</strain>
    </source>
</reference>
<evidence type="ECO:0000256" key="2">
    <source>
        <dbReference type="SAM" id="Phobius"/>
    </source>
</evidence>
<evidence type="ECO:0000313" key="4">
    <source>
        <dbReference type="Proteomes" id="UP001552299"/>
    </source>
</evidence>
<name>A0ABD0VDP5_DENTH</name>
<feature type="transmembrane region" description="Helical" evidence="2">
    <location>
        <begin position="78"/>
        <end position="97"/>
    </location>
</feature>
<dbReference type="AlphaFoldDB" id="A0ABD0VDP5"/>
<keyword evidence="2" id="KW-0812">Transmembrane</keyword>
<dbReference type="Proteomes" id="UP001552299">
    <property type="component" value="Unassembled WGS sequence"/>
</dbReference>
<protein>
    <submittedName>
        <fullName evidence="3">Uncharacterized protein</fullName>
    </submittedName>
</protein>
<accession>A0ABD0VDP5</accession>
<feature type="region of interest" description="Disordered" evidence="1">
    <location>
        <begin position="181"/>
        <end position="202"/>
    </location>
</feature>
<feature type="transmembrane region" description="Helical" evidence="2">
    <location>
        <begin position="12"/>
        <end position="30"/>
    </location>
</feature>
<proteinExistence type="predicted"/>
<evidence type="ECO:0000313" key="3">
    <source>
        <dbReference type="EMBL" id="KAL0922786.1"/>
    </source>
</evidence>